<evidence type="ECO:0000313" key="2">
    <source>
        <dbReference type="EMBL" id="MBE6085502.1"/>
    </source>
</evidence>
<accession>A0A927WF07</accession>
<gene>
    <name evidence="2" type="ORF">E7203_08655</name>
</gene>
<organism evidence="2 3">
    <name type="scientific">Selenomonas ruminantium</name>
    <dbReference type="NCBI Taxonomy" id="971"/>
    <lineage>
        <taxon>Bacteria</taxon>
        <taxon>Bacillati</taxon>
        <taxon>Bacillota</taxon>
        <taxon>Negativicutes</taxon>
        <taxon>Selenomonadales</taxon>
        <taxon>Selenomonadaceae</taxon>
        <taxon>Selenomonas</taxon>
    </lineage>
</organism>
<dbReference type="EMBL" id="SVCA01000007">
    <property type="protein sequence ID" value="MBE6085502.1"/>
    <property type="molecule type" value="Genomic_DNA"/>
</dbReference>
<dbReference type="AlphaFoldDB" id="A0A927WF07"/>
<dbReference type="Proteomes" id="UP000772151">
    <property type="component" value="Unassembled WGS sequence"/>
</dbReference>
<protein>
    <submittedName>
        <fullName evidence="2">Polysaccharide pyruvyl transferase family protein</fullName>
    </submittedName>
</protein>
<evidence type="ECO:0000259" key="1">
    <source>
        <dbReference type="Pfam" id="PF04230"/>
    </source>
</evidence>
<sequence length="370" mass="42985">MEKKRVGIITLHNWFNYGSMLQSYAGQKNIEALGYECELIDFRHPRVDNNRSYKLYKPSEEDAEIAKRFRGELVRRKAAFESWLPLYNLSPRLYSSEEELKGNKDYDIYATGSDQIWNVNFRMASSAYFLAFTDSHNKVALASSIGRCKWEMLGNYAQHIEKFRQVYIREQAGADYLSEHLPHMKDRIGVMLDPTLLVSREDWEAVARESSFGECSRGDYIACYATLDEEMEHMLPMLEKLHRLTGLKVALFGMMQPRFADYIENVVDVGPREWLSLIANASFVLTHSFHGTAFSLKFQRPFITYNDNLENPRKEGILKKFGLLGRIAHQANEIEEIYKTAIDFETVGKYMKVDIEESRDKLRRALDGCR</sequence>
<dbReference type="GO" id="GO:0016740">
    <property type="term" value="F:transferase activity"/>
    <property type="evidence" value="ECO:0007669"/>
    <property type="project" value="UniProtKB-KW"/>
</dbReference>
<proteinExistence type="predicted"/>
<keyword evidence="2" id="KW-0808">Transferase</keyword>
<comment type="caution">
    <text evidence="2">The sequence shown here is derived from an EMBL/GenBank/DDBJ whole genome shotgun (WGS) entry which is preliminary data.</text>
</comment>
<feature type="domain" description="Polysaccharide pyruvyl transferase" evidence="1">
    <location>
        <begin position="16"/>
        <end position="305"/>
    </location>
</feature>
<dbReference type="Pfam" id="PF04230">
    <property type="entry name" value="PS_pyruv_trans"/>
    <property type="match status" value="1"/>
</dbReference>
<reference evidence="2" key="1">
    <citation type="submission" date="2019-04" db="EMBL/GenBank/DDBJ databases">
        <title>Evolution of Biomass-Degrading Anaerobic Consortia Revealed by Metagenomics.</title>
        <authorList>
            <person name="Peng X."/>
        </authorList>
    </citation>
    <scope>NUCLEOTIDE SEQUENCE</scope>
    <source>
        <strain evidence="2">SIG242</strain>
    </source>
</reference>
<dbReference type="InterPro" id="IPR007345">
    <property type="entry name" value="Polysacch_pyruvyl_Trfase"/>
</dbReference>
<evidence type="ECO:0000313" key="3">
    <source>
        <dbReference type="Proteomes" id="UP000772151"/>
    </source>
</evidence>
<name>A0A927WF07_SELRU</name>
<dbReference type="RefSeq" id="WP_303669604.1">
    <property type="nucleotide sequence ID" value="NZ_SVCA01000007.1"/>
</dbReference>